<proteinExistence type="predicted"/>
<keyword evidence="1" id="KW-0472">Membrane</keyword>
<evidence type="ECO:0000313" key="2">
    <source>
        <dbReference type="EMBL" id="TWT72275.1"/>
    </source>
</evidence>
<comment type="caution">
    <text evidence="2">The sequence shown here is derived from an EMBL/GenBank/DDBJ whole genome shotgun (WGS) entry which is preliminary data.</text>
</comment>
<keyword evidence="1" id="KW-1133">Transmembrane helix</keyword>
<organism evidence="2 3">
    <name type="scientific">Crateriforma conspicua</name>
    <dbReference type="NCBI Taxonomy" id="2527996"/>
    <lineage>
        <taxon>Bacteria</taxon>
        <taxon>Pseudomonadati</taxon>
        <taxon>Planctomycetota</taxon>
        <taxon>Planctomycetia</taxon>
        <taxon>Planctomycetales</taxon>
        <taxon>Planctomycetaceae</taxon>
        <taxon>Crateriforma</taxon>
    </lineage>
</organism>
<dbReference type="AlphaFoldDB" id="A0A5C5YD52"/>
<keyword evidence="1" id="KW-0812">Transmembrane</keyword>
<sequence length="209" mass="24330">MRDVIESLYDYLIDNWPELLWIVVAAYVASYLAGRRARTRWRRREFLDRLNVSLTSIEKGVLKIRTILEMDCTEILLNPSASKALGELASKTTLDDPVIPIPKADAWYYLNAVLNEVSERFALGHLRRDASMDVHTETYLMCLTHEQAGQVRTRKIRAMMVRKSLLLNLPAETPSFERPTHSTRWETLQKMAEKYRSRPDQFVEMEISL</sequence>
<accession>A0A5C5YD52</accession>
<reference evidence="2 3" key="1">
    <citation type="submission" date="2019-02" db="EMBL/GenBank/DDBJ databases">
        <title>Deep-cultivation of Planctomycetes and their phenomic and genomic characterization uncovers novel biology.</title>
        <authorList>
            <person name="Wiegand S."/>
            <person name="Jogler M."/>
            <person name="Boedeker C."/>
            <person name="Pinto D."/>
            <person name="Vollmers J."/>
            <person name="Rivas-Marin E."/>
            <person name="Kohn T."/>
            <person name="Peeters S.H."/>
            <person name="Heuer A."/>
            <person name="Rast P."/>
            <person name="Oberbeckmann S."/>
            <person name="Bunk B."/>
            <person name="Jeske O."/>
            <person name="Meyerdierks A."/>
            <person name="Storesund J.E."/>
            <person name="Kallscheuer N."/>
            <person name="Luecker S."/>
            <person name="Lage O.M."/>
            <person name="Pohl T."/>
            <person name="Merkel B.J."/>
            <person name="Hornburger P."/>
            <person name="Mueller R.-W."/>
            <person name="Bruemmer F."/>
            <person name="Labrenz M."/>
            <person name="Spormann A.M."/>
            <person name="Op Den Camp H."/>
            <person name="Overmann J."/>
            <person name="Amann R."/>
            <person name="Jetten M.S.M."/>
            <person name="Mascher T."/>
            <person name="Medema M.H."/>
            <person name="Devos D.P."/>
            <person name="Kaster A.-K."/>
            <person name="Ovreas L."/>
            <person name="Rohde M."/>
            <person name="Galperin M.Y."/>
            <person name="Jogler C."/>
        </authorList>
    </citation>
    <scope>NUCLEOTIDE SEQUENCE [LARGE SCALE GENOMIC DNA]</scope>
    <source>
        <strain evidence="2 3">Pan14r</strain>
    </source>
</reference>
<name>A0A5C5YD52_9PLAN</name>
<protein>
    <submittedName>
        <fullName evidence="2">Uncharacterized protein</fullName>
    </submittedName>
</protein>
<dbReference type="Proteomes" id="UP000317238">
    <property type="component" value="Unassembled WGS sequence"/>
</dbReference>
<evidence type="ECO:0000313" key="3">
    <source>
        <dbReference type="Proteomes" id="UP000317238"/>
    </source>
</evidence>
<evidence type="ECO:0000256" key="1">
    <source>
        <dbReference type="SAM" id="Phobius"/>
    </source>
</evidence>
<keyword evidence="3" id="KW-1185">Reference proteome</keyword>
<dbReference type="EMBL" id="SJPL01000001">
    <property type="protein sequence ID" value="TWT72275.1"/>
    <property type="molecule type" value="Genomic_DNA"/>
</dbReference>
<gene>
    <name evidence="2" type="ORF">Pan14r_45930</name>
</gene>
<feature type="transmembrane region" description="Helical" evidence="1">
    <location>
        <begin position="16"/>
        <end position="34"/>
    </location>
</feature>